<dbReference type="CDD" id="cd00167">
    <property type="entry name" value="SANT"/>
    <property type="match status" value="2"/>
</dbReference>
<evidence type="ECO:0000313" key="10">
    <source>
        <dbReference type="Proteomes" id="UP000769528"/>
    </source>
</evidence>
<dbReference type="GO" id="GO:1901002">
    <property type="term" value="P:positive regulation of response to salt stress"/>
    <property type="evidence" value="ECO:0007669"/>
    <property type="project" value="UniProtKB-ARBA"/>
</dbReference>
<keyword evidence="2" id="KW-0677">Repeat</keyword>
<dbReference type="InterPro" id="IPR001005">
    <property type="entry name" value="SANT/Myb"/>
</dbReference>
<dbReference type="GO" id="GO:1902806">
    <property type="term" value="P:regulation of cell cycle G1/S phase transition"/>
    <property type="evidence" value="ECO:0007669"/>
    <property type="project" value="UniProtKB-ARBA"/>
</dbReference>
<dbReference type="Gene3D" id="1.10.10.60">
    <property type="entry name" value="Homeodomain-like"/>
    <property type="match status" value="2"/>
</dbReference>
<reference evidence="9" key="2">
    <citation type="submission" date="2021-01" db="EMBL/GenBank/DDBJ databases">
        <authorList>
            <person name="Schikora-Tamarit M.A."/>
        </authorList>
    </citation>
    <scope>NUCLEOTIDE SEQUENCE</scope>
    <source>
        <strain evidence="9">CBS6341</strain>
    </source>
</reference>
<dbReference type="GO" id="GO:2000037">
    <property type="term" value="P:regulation of stomatal complex patterning"/>
    <property type="evidence" value="ECO:0007669"/>
    <property type="project" value="UniProtKB-ARBA"/>
</dbReference>
<gene>
    <name evidence="9" type="ORF">WICMUC_005873</name>
</gene>
<keyword evidence="10" id="KW-1185">Reference proteome</keyword>
<dbReference type="GO" id="GO:0045944">
    <property type="term" value="P:positive regulation of transcription by RNA polymerase II"/>
    <property type="evidence" value="ECO:0007669"/>
    <property type="project" value="TreeGrafter"/>
</dbReference>
<dbReference type="InterPro" id="IPR017884">
    <property type="entry name" value="SANT_dom"/>
</dbReference>
<dbReference type="PROSITE" id="PS51294">
    <property type="entry name" value="HTH_MYB"/>
    <property type="match status" value="2"/>
</dbReference>
<evidence type="ECO:0000259" key="7">
    <source>
        <dbReference type="PROSITE" id="PS51293"/>
    </source>
</evidence>
<dbReference type="FunFam" id="1.10.10.60:FF:000355">
    <property type="entry name" value="Transcription factor MYB124"/>
    <property type="match status" value="1"/>
</dbReference>
<dbReference type="InterPro" id="IPR017930">
    <property type="entry name" value="Myb_dom"/>
</dbReference>
<feature type="compositionally biased region" description="Polar residues" evidence="5">
    <location>
        <begin position="498"/>
        <end position="513"/>
    </location>
</feature>
<proteinExistence type="predicted"/>
<accession>A0A9P8T387</accession>
<evidence type="ECO:0000259" key="8">
    <source>
        <dbReference type="PROSITE" id="PS51294"/>
    </source>
</evidence>
<sequence>MGQISTQLQTTSNQDYNNNNNNDDNNEKIILPSINHHIISQPISSSSLSNSINQFNQQNLDSSSSSLKSQPSNESNSSSTNIPSQQQQQQTSLRRGPWSSEEDRKLLDSINQFGPSNWVRISQSLGTRTPKQCRERYHQNLKPSLNRNPISPEEGLLIEELVQRYGKRWAEIARHLNGRSDNAIKNWWNGGANRRRRASSQAILETKNLDIQPFIQHDIINQQQQHLHPHQYPQQHYQLPPPQQFGLQHQLPLHQIPPQQVISQQLPPHLYHQPLQSTHDHNQQQQQPPNTSIKRFLEEQHLPKRRHSAQTILTTESTSSLPSSRNSLVSIDYSNNNSRRSSLAFDFNNNLRKNSINSINSNNSFLSSPNFSSQRNSIVGGLQNITPLSPMNNSISIHQQSNPSINFNQNLFKKDFNFNKINKENHQSVKLPGPTSIHSNQSFLQPSRIQSTLSQTHSDELYKEDGDDNNNINNKELSNSHIGDIPNPKQKNDENDENNPTSKKVMNISNLLE</sequence>
<dbReference type="GO" id="GO:0032875">
    <property type="term" value="P:regulation of DNA endoreduplication"/>
    <property type="evidence" value="ECO:0007669"/>
    <property type="project" value="UniProtKB-ARBA"/>
</dbReference>
<evidence type="ECO:0000256" key="2">
    <source>
        <dbReference type="ARBA" id="ARBA00022737"/>
    </source>
</evidence>
<dbReference type="GO" id="GO:0000278">
    <property type="term" value="P:mitotic cell cycle"/>
    <property type="evidence" value="ECO:0007669"/>
    <property type="project" value="TreeGrafter"/>
</dbReference>
<dbReference type="GO" id="GO:0005634">
    <property type="term" value="C:nucleus"/>
    <property type="evidence" value="ECO:0007669"/>
    <property type="project" value="UniProtKB-SubCell"/>
</dbReference>
<name>A0A9P8T387_9ASCO</name>
<feature type="domain" description="HTH myb-type" evidence="8">
    <location>
        <begin position="146"/>
        <end position="196"/>
    </location>
</feature>
<dbReference type="EMBL" id="JAEUBF010001524">
    <property type="protein sequence ID" value="KAH3663934.1"/>
    <property type="molecule type" value="Genomic_DNA"/>
</dbReference>
<dbReference type="GO" id="GO:0000978">
    <property type="term" value="F:RNA polymerase II cis-regulatory region sequence-specific DNA binding"/>
    <property type="evidence" value="ECO:0007669"/>
    <property type="project" value="TreeGrafter"/>
</dbReference>
<evidence type="ECO:0000313" key="9">
    <source>
        <dbReference type="EMBL" id="KAH3663934.1"/>
    </source>
</evidence>
<dbReference type="SMART" id="SM00717">
    <property type="entry name" value="SANT"/>
    <property type="match status" value="2"/>
</dbReference>
<dbReference type="Pfam" id="PF00249">
    <property type="entry name" value="Myb_DNA-binding"/>
    <property type="match status" value="2"/>
</dbReference>
<feature type="domain" description="Myb-like" evidence="6">
    <location>
        <begin position="142"/>
        <end position="189"/>
    </location>
</feature>
<dbReference type="GO" id="GO:1902584">
    <property type="term" value="P:positive regulation of response to water deprivation"/>
    <property type="evidence" value="ECO:0007669"/>
    <property type="project" value="UniProtKB-ARBA"/>
</dbReference>
<dbReference type="PROSITE" id="PS51293">
    <property type="entry name" value="SANT"/>
    <property type="match status" value="1"/>
</dbReference>
<evidence type="ECO:0000259" key="6">
    <source>
        <dbReference type="PROSITE" id="PS50090"/>
    </source>
</evidence>
<dbReference type="SUPFAM" id="SSF46689">
    <property type="entry name" value="Homeodomain-like"/>
    <property type="match status" value="1"/>
</dbReference>
<evidence type="ECO:0000256" key="4">
    <source>
        <dbReference type="ARBA" id="ARBA00023242"/>
    </source>
</evidence>
<keyword evidence="3" id="KW-0238">DNA-binding</keyword>
<feature type="compositionally biased region" description="Low complexity" evidence="5">
    <location>
        <begin position="13"/>
        <end position="23"/>
    </location>
</feature>
<evidence type="ECO:0000256" key="1">
    <source>
        <dbReference type="ARBA" id="ARBA00004123"/>
    </source>
</evidence>
<feature type="compositionally biased region" description="Low complexity" evidence="5">
    <location>
        <begin position="311"/>
        <end position="325"/>
    </location>
</feature>
<dbReference type="Proteomes" id="UP000769528">
    <property type="component" value="Unassembled WGS sequence"/>
</dbReference>
<dbReference type="AlphaFoldDB" id="A0A9P8T387"/>
<dbReference type="PROSITE" id="PS50090">
    <property type="entry name" value="MYB_LIKE"/>
    <property type="match status" value="2"/>
</dbReference>
<feature type="region of interest" description="Disordered" evidence="5">
    <location>
        <begin position="303"/>
        <end position="325"/>
    </location>
</feature>
<evidence type="ECO:0000256" key="3">
    <source>
        <dbReference type="ARBA" id="ARBA00023125"/>
    </source>
</evidence>
<feature type="region of interest" description="Disordered" evidence="5">
    <location>
        <begin position="222"/>
        <end position="245"/>
    </location>
</feature>
<feature type="region of interest" description="Disordered" evidence="5">
    <location>
        <begin position="1"/>
        <end position="28"/>
    </location>
</feature>
<dbReference type="GO" id="GO:0000981">
    <property type="term" value="F:DNA-binding transcription factor activity, RNA polymerase II-specific"/>
    <property type="evidence" value="ECO:0007669"/>
    <property type="project" value="TreeGrafter"/>
</dbReference>
<feature type="region of interest" description="Disordered" evidence="5">
    <location>
        <begin position="57"/>
        <end position="101"/>
    </location>
</feature>
<feature type="domain" description="Myb-like" evidence="6">
    <location>
        <begin position="90"/>
        <end position="141"/>
    </location>
</feature>
<feature type="domain" description="SANT" evidence="7">
    <location>
        <begin position="93"/>
        <end position="137"/>
    </location>
</feature>
<dbReference type="PANTHER" id="PTHR45614">
    <property type="entry name" value="MYB PROTEIN-RELATED"/>
    <property type="match status" value="1"/>
</dbReference>
<keyword evidence="4" id="KW-0539">Nucleus</keyword>
<dbReference type="PANTHER" id="PTHR45614:SF25">
    <property type="entry name" value="MYB PROTEIN"/>
    <property type="match status" value="1"/>
</dbReference>
<dbReference type="GO" id="GO:0033993">
    <property type="term" value="P:response to lipid"/>
    <property type="evidence" value="ECO:0007669"/>
    <property type="project" value="UniProtKB-ARBA"/>
</dbReference>
<comment type="subcellular location">
    <subcellularLocation>
        <location evidence="1">Nucleus</location>
    </subcellularLocation>
</comment>
<comment type="caution">
    <text evidence="9">The sequence shown here is derived from an EMBL/GenBank/DDBJ whole genome shotgun (WGS) entry which is preliminary data.</text>
</comment>
<organism evidence="9 10">
    <name type="scientific">Wickerhamomyces mucosus</name>
    <dbReference type="NCBI Taxonomy" id="1378264"/>
    <lineage>
        <taxon>Eukaryota</taxon>
        <taxon>Fungi</taxon>
        <taxon>Dikarya</taxon>
        <taxon>Ascomycota</taxon>
        <taxon>Saccharomycotina</taxon>
        <taxon>Saccharomycetes</taxon>
        <taxon>Phaffomycetales</taxon>
        <taxon>Wickerhamomycetaceae</taxon>
        <taxon>Wickerhamomyces</taxon>
    </lineage>
</organism>
<feature type="compositionally biased region" description="Polar residues" evidence="5">
    <location>
        <begin position="1"/>
        <end position="12"/>
    </location>
</feature>
<evidence type="ECO:0000256" key="5">
    <source>
        <dbReference type="SAM" id="MobiDB-lite"/>
    </source>
</evidence>
<feature type="domain" description="HTH myb-type" evidence="8">
    <location>
        <begin position="92"/>
        <end position="145"/>
    </location>
</feature>
<reference evidence="9" key="1">
    <citation type="journal article" date="2021" name="Open Biol.">
        <title>Shared evolutionary footprints suggest mitochondrial oxidative damage underlies multiple complex I losses in fungi.</title>
        <authorList>
            <person name="Schikora-Tamarit M.A."/>
            <person name="Marcet-Houben M."/>
            <person name="Nosek J."/>
            <person name="Gabaldon T."/>
        </authorList>
    </citation>
    <scope>NUCLEOTIDE SEQUENCE</scope>
    <source>
        <strain evidence="9">CBS6341</strain>
    </source>
</reference>
<dbReference type="GO" id="GO:0050891">
    <property type="term" value="P:multicellular organismal-level water homeostasis"/>
    <property type="evidence" value="ECO:0007669"/>
    <property type="project" value="UniProtKB-ARBA"/>
</dbReference>
<feature type="region of interest" description="Disordered" evidence="5">
    <location>
        <begin position="460"/>
        <end position="513"/>
    </location>
</feature>
<dbReference type="InterPro" id="IPR050560">
    <property type="entry name" value="MYB_TF"/>
</dbReference>
<protein>
    <submittedName>
        <fullName evidence="9">Uncharacterized protein</fullName>
    </submittedName>
</protein>
<dbReference type="OrthoDB" id="2143914at2759"/>
<dbReference type="InterPro" id="IPR009057">
    <property type="entry name" value="Homeodomain-like_sf"/>
</dbReference>
<feature type="compositionally biased region" description="Low complexity" evidence="5">
    <location>
        <begin position="57"/>
        <end position="92"/>
    </location>
</feature>
<feature type="compositionally biased region" description="Low complexity" evidence="5">
    <location>
        <begin position="222"/>
        <end position="238"/>
    </location>
</feature>